<protein>
    <submittedName>
        <fullName evidence="1">Uncharacterized protein</fullName>
    </submittedName>
</protein>
<dbReference type="EMBL" id="DXBB01000079">
    <property type="protein sequence ID" value="HIZ73107.1"/>
    <property type="molecule type" value="Genomic_DNA"/>
</dbReference>
<dbReference type="Proteomes" id="UP000824102">
    <property type="component" value="Unassembled WGS sequence"/>
</dbReference>
<gene>
    <name evidence="1" type="ORF">H9964_05970</name>
</gene>
<evidence type="ECO:0000313" key="2">
    <source>
        <dbReference type="Proteomes" id="UP000824102"/>
    </source>
</evidence>
<dbReference type="AlphaFoldDB" id="A0A9D2G6F4"/>
<comment type="caution">
    <text evidence="1">The sequence shown here is derived from an EMBL/GenBank/DDBJ whole genome shotgun (WGS) entry which is preliminary data.</text>
</comment>
<organism evidence="1 2">
    <name type="scientific">Candidatus Gallimonas intestinavium</name>
    <dbReference type="NCBI Taxonomy" id="2838603"/>
    <lineage>
        <taxon>Bacteria</taxon>
        <taxon>Bacillati</taxon>
        <taxon>Bacillota</taxon>
        <taxon>Clostridia</taxon>
        <taxon>Candidatus Gallimonas</taxon>
    </lineage>
</organism>
<accession>A0A9D2G6F4</accession>
<reference evidence="1" key="2">
    <citation type="submission" date="2021-04" db="EMBL/GenBank/DDBJ databases">
        <authorList>
            <person name="Gilroy R."/>
        </authorList>
    </citation>
    <scope>NUCLEOTIDE SEQUENCE</scope>
    <source>
        <strain evidence="1">ChiW7-2402</strain>
    </source>
</reference>
<sequence length="48" mass="5605">MEQERKKTEGLRENACRNEARYCHNARYCMIRPDAAEEEDDIVSTGQS</sequence>
<name>A0A9D2G6F4_9FIRM</name>
<reference evidence="1" key="1">
    <citation type="journal article" date="2021" name="PeerJ">
        <title>Extensive microbial diversity within the chicken gut microbiome revealed by metagenomics and culture.</title>
        <authorList>
            <person name="Gilroy R."/>
            <person name="Ravi A."/>
            <person name="Getino M."/>
            <person name="Pursley I."/>
            <person name="Horton D.L."/>
            <person name="Alikhan N.F."/>
            <person name="Baker D."/>
            <person name="Gharbi K."/>
            <person name="Hall N."/>
            <person name="Watson M."/>
            <person name="Adriaenssens E.M."/>
            <person name="Foster-Nyarko E."/>
            <person name="Jarju S."/>
            <person name="Secka A."/>
            <person name="Antonio M."/>
            <person name="Oren A."/>
            <person name="Chaudhuri R.R."/>
            <person name="La Ragione R."/>
            <person name="Hildebrand F."/>
            <person name="Pallen M.J."/>
        </authorList>
    </citation>
    <scope>NUCLEOTIDE SEQUENCE</scope>
    <source>
        <strain evidence="1">ChiW7-2402</strain>
    </source>
</reference>
<proteinExistence type="predicted"/>
<evidence type="ECO:0000313" key="1">
    <source>
        <dbReference type="EMBL" id="HIZ73107.1"/>
    </source>
</evidence>